<dbReference type="Proteomes" id="UP000576152">
    <property type="component" value="Unassembled WGS sequence"/>
</dbReference>
<organism evidence="1 2">
    <name type="scientific">Limimaricola variabilis</name>
    <dbReference type="NCBI Taxonomy" id="1492771"/>
    <lineage>
        <taxon>Bacteria</taxon>
        <taxon>Pseudomonadati</taxon>
        <taxon>Pseudomonadota</taxon>
        <taxon>Alphaproteobacteria</taxon>
        <taxon>Rhodobacterales</taxon>
        <taxon>Paracoccaceae</taxon>
        <taxon>Limimaricola</taxon>
    </lineage>
</organism>
<dbReference type="Pfam" id="PF04317">
    <property type="entry name" value="DUF463"/>
    <property type="match status" value="1"/>
</dbReference>
<evidence type="ECO:0008006" key="3">
    <source>
        <dbReference type="Google" id="ProtNLM"/>
    </source>
</evidence>
<evidence type="ECO:0000313" key="1">
    <source>
        <dbReference type="EMBL" id="MBB3712412.1"/>
    </source>
</evidence>
<keyword evidence="2" id="KW-1185">Reference proteome</keyword>
<comment type="caution">
    <text evidence="1">The sequence shown here is derived from an EMBL/GenBank/DDBJ whole genome shotgun (WGS) entry which is preliminary data.</text>
</comment>
<reference evidence="1 2" key="1">
    <citation type="submission" date="2020-08" db="EMBL/GenBank/DDBJ databases">
        <title>Genomic Encyclopedia of Type Strains, Phase III (KMG-III): the genomes of soil and plant-associated and newly described type strains.</title>
        <authorList>
            <person name="Whitman W."/>
        </authorList>
    </citation>
    <scope>NUCLEOTIDE SEQUENCE [LARGE SCALE GENOMIC DNA]</scope>
    <source>
        <strain evidence="1 2">CECT 8572</strain>
    </source>
</reference>
<proteinExistence type="predicted"/>
<sequence length="472" mass="51576">MVIGAITDGITRGVEGVTDRLIAPFTDPTIRLGVTGLSRAGKTVFITSLVANLMDRDRMPQFATGARIEAAVLRPQPDDTVARFAYEDHLARLLAPEPSWPEGTRRTSALRLSLRVRQGGLLAGVQGPRTVHLDIVDYPGEWLLDLGLIEKSYAEWSREARGRVERRAATIPEAAGFMAALAEADPAAPLEEPRAKALARAFTAYLVAAREAGYSDCTPGRFLLPGDLEGSPVLTFAPLPGEAGAKGSLGREMERRYEAYKREVVKPFFRDHFARIDRQVVLVDVLSAIHAGPQAVEDLRAAMADILRAFRPGRNAFLSRIFQGRRIDRILFAATKADHLHHTEHAKLAAITEALLRDARDRADFAGAKTQAMSIAALRTTVEDRISHGGEEIDVVRGRLQETGRQAALHAGALPDDPSQLLAPARAGAERWLDGDYSVMNFAPARLKLRPGEGPPHIRLDRAAEFLLGDRL</sequence>
<protein>
    <recommendedName>
        <fullName evidence="3">YcjX family protein</fullName>
    </recommendedName>
</protein>
<evidence type="ECO:0000313" key="2">
    <source>
        <dbReference type="Proteomes" id="UP000576152"/>
    </source>
</evidence>
<dbReference type="RefSeq" id="WP_183472492.1">
    <property type="nucleotide sequence ID" value="NZ_JACIBX010000006.1"/>
</dbReference>
<accession>A0ABR6HPC6</accession>
<dbReference type="PANTHER" id="PTHR38605:SF1">
    <property type="entry name" value="ATPASE"/>
    <property type="match status" value="1"/>
</dbReference>
<dbReference type="EMBL" id="JACIBX010000006">
    <property type="protein sequence ID" value="MBB3712412.1"/>
    <property type="molecule type" value="Genomic_DNA"/>
</dbReference>
<dbReference type="InterPro" id="IPR007413">
    <property type="entry name" value="YcjX-like"/>
</dbReference>
<dbReference type="PANTHER" id="PTHR38605">
    <property type="entry name" value="ATPASE-RELATED"/>
    <property type="match status" value="1"/>
</dbReference>
<dbReference type="PIRSF" id="PIRSF019381">
    <property type="entry name" value="YcjX"/>
    <property type="match status" value="1"/>
</dbReference>
<name>A0ABR6HPC6_9RHOB</name>
<gene>
    <name evidence="1" type="ORF">FHS00_001994</name>
</gene>